<evidence type="ECO:0000313" key="8">
    <source>
        <dbReference type="EMBL" id="KAK1906311.1"/>
    </source>
</evidence>
<dbReference type="AlphaFoldDB" id="A0AAD9CSU0"/>
<evidence type="ECO:0000256" key="6">
    <source>
        <dbReference type="PIRSR" id="PIRSR002419-1"/>
    </source>
</evidence>
<dbReference type="PANTHER" id="PTHR19282:SF456">
    <property type="entry name" value="CD63 MOLECULE"/>
    <property type="match status" value="1"/>
</dbReference>
<dbReference type="GO" id="GO:1900746">
    <property type="term" value="P:regulation of vascular endothelial growth factor signaling pathway"/>
    <property type="evidence" value="ECO:0007669"/>
    <property type="project" value="TreeGrafter"/>
</dbReference>
<feature type="disulfide bond" evidence="6">
    <location>
        <begin position="144"/>
        <end position="162"/>
    </location>
</feature>
<sequence>MAHVNICLKRLLTIFNIFFAIIGGLIIGFAFLGQTLSYSHGGGNIEGRGTGLIVLYVFGAVTMVVAVLGAYGSHKENKGCLIAFLVCMVIGSLIMLRSGIPAATMRPMLAGILEQKIRTALPLDTASLEDRNMAESIQQELQCCGLFSYRDWEDSIPDTCLCNQAVEREGICQTIFTEHMERKVIYEKTCFPIVLQYVLLIADIVIGFFFTLAVLALLGLALSSVMIHQMRHGVRAPVMMAVPAIFSAMPPKYEELKNPPEY</sequence>
<gene>
    <name evidence="8" type="ORF">KUDE01_008712</name>
</gene>
<evidence type="ECO:0000256" key="5">
    <source>
        <dbReference type="ARBA" id="ARBA00023136"/>
    </source>
</evidence>
<comment type="caution">
    <text evidence="8">The sequence shown here is derived from an EMBL/GenBank/DDBJ whole genome shotgun (WGS) entry which is preliminary data.</text>
</comment>
<dbReference type="EMBL" id="JASDAP010000001">
    <property type="protein sequence ID" value="KAK1906311.1"/>
    <property type="molecule type" value="Genomic_DNA"/>
</dbReference>
<evidence type="ECO:0000313" key="9">
    <source>
        <dbReference type="Proteomes" id="UP001228049"/>
    </source>
</evidence>
<reference evidence="8" key="1">
    <citation type="submission" date="2023-04" db="EMBL/GenBank/DDBJ databases">
        <title>Chromosome-level genome of Chaenocephalus aceratus.</title>
        <authorList>
            <person name="Park H."/>
        </authorList>
    </citation>
    <scope>NUCLEOTIDE SEQUENCE</scope>
    <source>
        <strain evidence="8">DE</strain>
        <tissue evidence="8">Muscle</tissue>
    </source>
</reference>
<dbReference type="PIRSF" id="PIRSF002419">
    <property type="entry name" value="Tetraspanin"/>
    <property type="match status" value="1"/>
</dbReference>
<dbReference type="InterPro" id="IPR008952">
    <property type="entry name" value="Tetraspanin_EC2_sf"/>
</dbReference>
<comment type="subcellular location">
    <subcellularLocation>
        <location evidence="1 7">Membrane</location>
        <topology evidence="1 7">Multi-pass membrane protein</topology>
    </subcellularLocation>
</comment>
<dbReference type="GO" id="GO:0005886">
    <property type="term" value="C:plasma membrane"/>
    <property type="evidence" value="ECO:0007669"/>
    <property type="project" value="TreeGrafter"/>
</dbReference>
<keyword evidence="3 7" id="KW-0812">Transmembrane</keyword>
<dbReference type="Pfam" id="PF00335">
    <property type="entry name" value="Tetraspanin"/>
    <property type="match status" value="1"/>
</dbReference>
<organism evidence="8 9">
    <name type="scientific">Dissostichus eleginoides</name>
    <name type="common">Patagonian toothfish</name>
    <name type="synonym">Dissostichus amissus</name>
    <dbReference type="NCBI Taxonomy" id="100907"/>
    <lineage>
        <taxon>Eukaryota</taxon>
        <taxon>Metazoa</taxon>
        <taxon>Chordata</taxon>
        <taxon>Craniata</taxon>
        <taxon>Vertebrata</taxon>
        <taxon>Euteleostomi</taxon>
        <taxon>Actinopterygii</taxon>
        <taxon>Neopterygii</taxon>
        <taxon>Teleostei</taxon>
        <taxon>Neoteleostei</taxon>
        <taxon>Acanthomorphata</taxon>
        <taxon>Eupercaria</taxon>
        <taxon>Perciformes</taxon>
        <taxon>Notothenioidei</taxon>
        <taxon>Nototheniidae</taxon>
        <taxon>Dissostichus</taxon>
    </lineage>
</organism>
<name>A0AAD9CSU0_DISEL</name>
<dbReference type="Gene3D" id="1.10.1450.10">
    <property type="entry name" value="Tetraspanin"/>
    <property type="match status" value="1"/>
</dbReference>
<evidence type="ECO:0000256" key="3">
    <source>
        <dbReference type="ARBA" id="ARBA00022692"/>
    </source>
</evidence>
<dbReference type="InterPro" id="IPR000301">
    <property type="entry name" value="Tetraspanin_animals"/>
</dbReference>
<evidence type="ECO:0000256" key="2">
    <source>
        <dbReference type="ARBA" id="ARBA00006840"/>
    </source>
</evidence>
<feature type="transmembrane region" description="Helical" evidence="7">
    <location>
        <begin position="197"/>
        <end position="222"/>
    </location>
</feature>
<keyword evidence="5 7" id="KW-0472">Membrane</keyword>
<keyword evidence="4 7" id="KW-1133">Transmembrane helix</keyword>
<dbReference type="Proteomes" id="UP001228049">
    <property type="component" value="Unassembled WGS sequence"/>
</dbReference>
<evidence type="ECO:0000256" key="1">
    <source>
        <dbReference type="ARBA" id="ARBA00004141"/>
    </source>
</evidence>
<accession>A0AAD9CSU0</accession>
<dbReference type="PANTHER" id="PTHR19282">
    <property type="entry name" value="TETRASPANIN"/>
    <property type="match status" value="1"/>
</dbReference>
<keyword evidence="9" id="KW-1185">Reference proteome</keyword>
<keyword evidence="6" id="KW-1015">Disulfide bond</keyword>
<dbReference type="InterPro" id="IPR018499">
    <property type="entry name" value="Tetraspanin/Peripherin"/>
</dbReference>
<dbReference type="SUPFAM" id="SSF48652">
    <property type="entry name" value="Tetraspanin"/>
    <property type="match status" value="1"/>
</dbReference>
<protein>
    <recommendedName>
        <fullName evidence="7">Tetraspanin</fullName>
    </recommendedName>
</protein>
<comment type="similarity">
    <text evidence="2 7">Belongs to the tetraspanin (TM4SF) family.</text>
</comment>
<proteinExistence type="inferred from homology"/>
<evidence type="ECO:0000256" key="7">
    <source>
        <dbReference type="RuleBase" id="RU361218"/>
    </source>
</evidence>
<dbReference type="PRINTS" id="PR00259">
    <property type="entry name" value="TMFOUR"/>
</dbReference>
<feature type="transmembrane region" description="Helical" evidence="7">
    <location>
        <begin position="53"/>
        <end position="72"/>
    </location>
</feature>
<evidence type="ECO:0000256" key="4">
    <source>
        <dbReference type="ARBA" id="ARBA00022989"/>
    </source>
</evidence>
<feature type="transmembrane region" description="Helical" evidence="7">
    <location>
        <begin position="79"/>
        <end position="100"/>
    </location>
</feature>
<feature type="transmembrane region" description="Helical" evidence="7">
    <location>
        <begin position="12"/>
        <end position="33"/>
    </location>
</feature>